<organism evidence="2 3">
    <name type="scientific">Paramagnetospirillum magneticum (strain ATCC 700264 / AMB-1)</name>
    <name type="common">Magnetospirillum magneticum</name>
    <dbReference type="NCBI Taxonomy" id="342108"/>
    <lineage>
        <taxon>Bacteria</taxon>
        <taxon>Pseudomonadati</taxon>
        <taxon>Pseudomonadota</taxon>
        <taxon>Alphaproteobacteria</taxon>
        <taxon>Rhodospirillales</taxon>
        <taxon>Magnetospirillaceae</taxon>
        <taxon>Paramagnetospirillum</taxon>
    </lineage>
</organism>
<dbReference type="AlphaFoldDB" id="Q2W4K1"/>
<proteinExistence type="predicted"/>
<reference evidence="2 3" key="1">
    <citation type="journal article" date="2005" name="DNA Res.">
        <title>Complete genome sequence of the facultative anaerobic magnetotactic bacterium Magnetospirillum sp. strain AMB-1.</title>
        <authorList>
            <person name="Matsunaga T."/>
            <person name="Okamura Y."/>
            <person name="Fukuda Y."/>
            <person name="Wahyudi A.T."/>
            <person name="Murase Y."/>
            <person name="Takeyama H."/>
        </authorList>
    </citation>
    <scope>NUCLEOTIDE SEQUENCE [LARGE SCALE GENOMIC DNA]</scope>
    <source>
        <strain evidence="3">ATCC 700264 / AMB-1</strain>
    </source>
</reference>
<dbReference type="InterPro" id="IPR025246">
    <property type="entry name" value="IS30-like_HTH"/>
</dbReference>
<gene>
    <name evidence="2" type="ordered locus">amb2420</name>
</gene>
<dbReference type="KEGG" id="mag:amb2420"/>
<sequence>MQEMLRYIDPNALPEFAKYLKQLLGQIHTKVVYAERHEYRMAEFARRKQATELCARRAHARIVGGMDRNESIRRAVQEPPYPPEAVIAYHVKVMEKKRAARLRARRADRIFAMMREGKSNAAIARDLGVSPSTVAKTLSKGEPK</sequence>
<dbReference type="Pfam" id="PF13936">
    <property type="entry name" value="HTH_38"/>
    <property type="match status" value="1"/>
</dbReference>
<protein>
    <recommendedName>
        <fullName evidence="1">Transposase IS30-like HTH domain-containing protein</fullName>
    </recommendedName>
</protein>
<feature type="domain" description="Transposase IS30-like HTH" evidence="1">
    <location>
        <begin position="109"/>
        <end position="139"/>
    </location>
</feature>
<keyword evidence="3" id="KW-1185">Reference proteome</keyword>
<accession>Q2W4K1</accession>
<dbReference type="STRING" id="342108.amb2420"/>
<evidence type="ECO:0000259" key="1">
    <source>
        <dbReference type="Pfam" id="PF13936"/>
    </source>
</evidence>
<name>Q2W4K1_PARM1</name>
<evidence type="ECO:0000313" key="3">
    <source>
        <dbReference type="Proteomes" id="UP000007058"/>
    </source>
</evidence>
<dbReference type="InterPro" id="IPR036388">
    <property type="entry name" value="WH-like_DNA-bd_sf"/>
</dbReference>
<dbReference type="HOGENOM" id="CLU_1794179_0_0_5"/>
<dbReference type="Gene3D" id="1.10.10.10">
    <property type="entry name" value="Winged helix-like DNA-binding domain superfamily/Winged helix DNA-binding domain"/>
    <property type="match status" value="1"/>
</dbReference>
<dbReference type="Proteomes" id="UP000007058">
    <property type="component" value="Chromosome"/>
</dbReference>
<dbReference type="EMBL" id="AP007255">
    <property type="protein sequence ID" value="BAE51224.1"/>
    <property type="molecule type" value="Genomic_DNA"/>
</dbReference>
<evidence type="ECO:0000313" key="2">
    <source>
        <dbReference type="EMBL" id="BAE51224.1"/>
    </source>
</evidence>